<dbReference type="PANTHER" id="PTHR13035:SF0">
    <property type="entry name" value="PROTEIN N-TERMINAL GLUTAMINE AMIDOHYDROLASE"/>
    <property type="match status" value="1"/>
</dbReference>
<dbReference type="InterPro" id="IPR039733">
    <property type="entry name" value="NTAQ1"/>
</dbReference>
<evidence type="ECO:0000256" key="5">
    <source>
        <dbReference type="ARBA" id="ARBA00022801"/>
    </source>
</evidence>
<comment type="function">
    <text evidence="8">Mediates the side-chain deamidation of N-terminal glutamine residues to glutamate, an important step in N-end rule pathway of protein degradation. Conversion of the resulting N-terminal glutamine to glutamate renders the protein susceptible to arginylation, polyubiquitination and degradation as specified by the N-end rule. Does not act on substrates with internal or C-terminal glutamine and does not act on non-glutamine residues in any position.</text>
</comment>
<evidence type="ECO:0000313" key="11">
    <source>
        <dbReference type="Proteomes" id="UP001417504"/>
    </source>
</evidence>
<evidence type="ECO:0000256" key="4">
    <source>
        <dbReference type="ARBA" id="ARBA00021247"/>
    </source>
</evidence>
<feature type="domain" description="Protein N-terminal glutamine amidohydrolase alpha beta roll" evidence="9">
    <location>
        <begin position="29"/>
        <end position="227"/>
    </location>
</feature>
<proteinExistence type="inferred from homology"/>
<dbReference type="PANTHER" id="PTHR13035">
    <property type="entry name" value="PROTEIN N-TERMINAL GLUTAMINE AMIDOHYDROLASE"/>
    <property type="match status" value="1"/>
</dbReference>
<comment type="subunit">
    <text evidence="2 8">Monomer.</text>
</comment>
<evidence type="ECO:0000259" key="9">
    <source>
        <dbReference type="Pfam" id="PF09764"/>
    </source>
</evidence>
<dbReference type="Gene3D" id="3.10.620.10">
    <property type="entry name" value="Protein N-terminal glutamine amidohydrolase, alpha beta roll"/>
    <property type="match status" value="1"/>
</dbReference>
<reference evidence="10 11" key="1">
    <citation type="submission" date="2024-01" db="EMBL/GenBank/DDBJ databases">
        <title>Genome assemblies of Stephania.</title>
        <authorList>
            <person name="Yang L."/>
        </authorList>
    </citation>
    <scope>NUCLEOTIDE SEQUENCE [LARGE SCALE GENOMIC DNA]</scope>
    <source>
        <strain evidence="10">QJT</strain>
        <tissue evidence="10">Leaf</tissue>
    </source>
</reference>
<evidence type="ECO:0000256" key="2">
    <source>
        <dbReference type="ARBA" id="ARBA00011245"/>
    </source>
</evidence>
<keyword evidence="11" id="KW-1185">Reference proteome</keyword>
<dbReference type="InterPro" id="IPR023128">
    <property type="entry name" value="Prot_N_Gln_amidohydro_ab_roll"/>
</dbReference>
<dbReference type="EMBL" id="JBBNAE010000005">
    <property type="protein sequence ID" value="KAK9123209.1"/>
    <property type="molecule type" value="Genomic_DNA"/>
</dbReference>
<name>A0AAP0IWV5_9MAGN</name>
<dbReference type="FunFam" id="3.10.620.10:FF:000001">
    <property type="entry name" value="Blast:Protein N-terminal glutamine amidohydrolase"/>
    <property type="match status" value="1"/>
</dbReference>
<accession>A0AAP0IWV5</accession>
<comment type="caution">
    <text evidence="10">The sequence shown here is derived from an EMBL/GenBank/DDBJ whole genome shotgun (WGS) entry which is preliminary data.</text>
</comment>
<evidence type="ECO:0000256" key="8">
    <source>
        <dbReference type="RuleBase" id="RU367082"/>
    </source>
</evidence>
<dbReference type="InterPro" id="IPR037132">
    <property type="entry name" value="N_Gln_amidohydro_ab_roll_sf"/>
</dbReference>
<protein>
    <recommendedName>
        <fullName evidence="4 8">Protein N-terminal glutamine amidohydrolase</fullName>
        <ecNumber evidence="3 8">3.5.1.122</ecNumber>
    </recommendedName>
    <alternativeName>
        <fullName evidence="6 8">Protein NH2-terminal glutamine deamidase</fullName>
    </alternativeName>
</protein>
<dbReference type="GO" id="GO:0005634">
    <property type="term" value="C:nucleus"/>
    <property type="evidence" value="ECO:0007669"/>
    <property type="project" value="TreeGrafter"/>
</dbReference>
<gene>
    <name evidence="10" type="ORF">Sjap_012811</name>
</gene>
<dbReference type="Proteomes" id="UP001417504">
    <property type="component" value="Unassembled WGS sequence"/>
</dbReference>
<organism evidence="10 11">
    <name type="scientific">Stephania japonica</name>
    <dbReference type="NCBI Taxonomy" id="461633"/>
    <lineage>
        <taxon>Eukaryota</taxon>
        <taxon>Viridiplantae</taxon>
        <taxon>Streptophyta</taxon>
        <taxon>Embryophyta</taxon>
        <taxon>Tracheophyta</taxon>
        <taxon>Spermatophyta</taxon>
        <taxon>Magnoliopsida</taxon>
        <taxon>Ranunculales</taxon>
        <taxon>Menispermaceae</taxon>
        <taxon>Menispermoideae</taxon>
        <taxon>Cissampelideae</taxon>
        <taxon>Stephania</taxon>
    </lineage>
</organism>
<dbReference type="AlphaFoldDB" id="A0AAP0IWV5"/>
<evidence type="ECO:0000256" key="7">
    <source>
        <dbReference type="ARBA" id="ARBA00048768"/>
    </source>
</evidence>
<dbReference type="GO" id="GO:0008418">
    <property type="term" value="F:protein-N-terminal asparagine amidohydrolase activity"/>
    <property type="evidence" value="ECO:0007669"/>
    <property type="project" value="UniProtKB-UniRule"/>
</dbReference>
<keyword evidence="5 8" id="KW-0378">Hydrolase</keyword>
<dbReference type="GO" id="GO:0070773">
    <property type="term" value="F:protein-N-terminal glutamine amidohydrolase activity"/>
    <property type="evidence" value="ECO:0007669"/>
    <property type="project" value="UniProtKB-UniRule"/>
</dbReference>
<comment type="catalytic activity">
    <reaction evidence="7 8">
        <text>N-terminal L-glutaminyl-[protein] + H2O = N-terminal L-glutamyl-[protein] + NH4(+)</text>
        <dbReference type="Rhea" id="RHEA:50680"/>
        <dbReference type="Rhea" id="RHEA-COMP:12668"/>
        <dbReference type="Rhea" id="RHEA-COMP:12777"/>
        <dbReference type="ChEBI" id="CHEBI:15377"/>
        <dbReference type="ChEBI" id="CHEBI:28938"/>
        <dbReference type="ChEBI" id="CHEBI:64721"/>
        <dbReference type="ChEBI" id="CHEBI:64722"/>
        <dbReference type="EC" id="3.5.1.122"/>
    </reaction>
</comment>
<comment type="similarity">
    <text evidence="1 8">Belongs to the NTAQ1 family.</text>
</comment>
<evidence type="ECO:0000256" key="1">
    <source>
        <dbReference type="ARBA" id="ARBA00008985"/>
    </source>
</evidence>
<evidence type="ECO:0000256" key="3">
    <source>
        <dbReference type="ARBA" id="ARBA00012718"/>
    </source>
</evidence>
<dbReference type="EC" id="3.5.1.122" evidence="3 8"/>
<evidence type="ECO:0000256" key="6">
    <source>
        <dbReference type="ARBA" id="ARBA00029677"/>
    </source>
</evidence>
<dbReference type="Pfam" id="PF09764">
    <property type="entry name" value="Nt_Gln_amidase"/>
    <property type="match status" value="1"/>
</dbReference>
<sequence length="231" mass="26455">MEQQSATTLEFRIASTVSSRSLDVSDFMHTPCYCEENVYQLCKKLGSIGEADADGSDLFVVFISNDSKKVPLWHQKASKQVDGFIIWDYHVVCIQKNVDGKTSSRVWDLDSDLPFPSSLSQYISEALQSSLQLYPEFRRFFRVVHAPLFLRFFASDRRHMKDSLGEWIAQPPTYVPIFSEDGTVHNLDEYIKFGEGDVRNVGRDLVDKIFSGKYGVVLNESQLEEFFSLIH</sequence>
<evidence type="ECO:0000313" key="10">
    <source>
        <dbReference type="EMBL" id="KAK9123209.1"/>
    </source>
</evidence>
<dbReference type="GO" id="GO:0005829">
    <property type="term" value="C:cytosol"/>
    <property type="evidence" value="ECO:0007669"/>
    <property type="project" value="TreeGrafter"/>
</dbReference>